<accession>A0A815U4I6</accession>
<reference evidence="1" key="1">
    <citation type="submission" date="2021-02" db="EMBL/GenBank/DDBJ databases">
        <authorList>
            <person name="Nowell W R."/>
        </authorList>
    </citation>
    <scope>NUCLEOTIDE SEQUENCE</scope>
</reference>
<dbReference type="EMBL" id="CAJNOE010004105">
    <property type="protein sequence ID" value="CAF1509126.1"/>
    <property type="molecule type" value="Genomic_DNA"/>
</dbReference>
<organism evidence="1 2">
    <name type="scientific">Adineta steineri</name>
    <dbReference type="NCBI Taxonomy" id="433720"/>
    <lineage>
        <taxon>Eukaryota</taxon>
        <taxon>Metazoa</taxon>
        <taxon>Spiralia</taxon>
        <taxon>Gnathifera</taxon>
        <taxon>Rotifera</taxon>
        <taxon>Eurotatoria</taxon>
        <taxon>Bdelloidea</taxon>
        <taxon>Adinetida</taxon>
        <taxon>Adinetidae</taxon>
        <taxon>Adineta</taxon>
    </lineage>
</organism>
<feature type="non-terminal residue" evidence="1">
    <location>
        <position position="1"/>
    </location>
</feature>
<sequence>LYRKDAQTGSFRGSKSRNKVFVGEPAYGSLPF</sequence>
<dbReference type="AlphaFoldDB" id="A0A815U4I6"/>
<proteinExistence type="predicted"/>
<evidence type="ECO:0000313" key="1">
    <source>
        <dbReference type="EMBL" id="CAF1509126.1"/>
    </source>
</evidence>
<gene>
    <name evidence="1" type="ORF">IZO911_LOCUS45373</name>
</gene>
<evidence type="ECO:0000313" key="2">
    <source>
        <dbReference type="Proteomes" id="UP000663860"/>
    </source>
</evidence>
<dbReference type="Proteomes" id="UP000663860">
    <property type="component" value="Unassembled WGS sequence"/>
</dbReference>
<protein>
    <submittedName>
        <fullName evidence="1">Uncharacterized protein</fullName>
    </submittedName>
</protein>
<comment type="caution">
    <text evidence="1">The sequence shown here is derived from an EMBL/GenBank/DDBJ whole genome shotgun (WGS) entry which is preliminary data.</text>
</comment>
<name>A0A815U4I6_9BILA</name>